<dbReference type="Pfam" id="PF10825">
    <property type="entry name" value="DUF2752"/>
    <property type="match status" value="1"/>
</dbReference>
<gene>
    <name evidence="2" type="ORF">FB460_1092</name>
</gene>
<dbReference type="EMBL" id="VFOR01000001">
    <property type="protein sequence ID" value="TQL63290.1"/>
    <property type="molecule type" value="Genomic_DNA"/>
</dbReference>
<protein>
    <submittedName>
        <fullName evidence="2">Uncharacterized protein DUF2752</fullName>
    </submittedName>
</protein>
<feature type="transmembrane region" description="Helical" evidence="1">
    <location>
        <begin position="30"/>
        <end position="48"/>
    </location>
</feature>
<accession>A0A542ZSR8</accession>
<name>A0A542ZSR8_9ACTN</name>
<reference evidence="2 3" key="1">
    <citation type="submission" date="2019-06" db="EMBL/GenBank/DDBJ databases">
        <title>Sequencing the genomes of 1000 actinobacteria strains.</title>
        <authorList>
            <person name="Klenk H.-P."/>
        </authorList>
    </citation>
    <scope>NUCLEOTIDE SEQUENCE [LARGE SCALE GENOMIC DNA]</scope>
    <source>
        <strain evidence="2 3">DSM 8251</strain>
    </source>
</reference>
<keyword evidence="1" id="KW-1133">Transmembrane helix</keyword>
<evidence type="ECO:0000313" key="3">
    <source>
        <dbReference type="Proteomes" id="UP000316196"/>
    </source>
</evidence>
<proteinExistence type="predicted"/>
<dbReference type="InterPro" id="IPR021215">
    <property type="entry name" value="DUF2752"/>
</dbReference>
<dbReference type="RefSeq" id="WP_211345838.1">
    <property type="nucleotide sequence ID" value="NZ_BAAAMD010000001.1"/>
</dbReference>
<evidence type="ECO:0000313" key="2">
    <source>
        <dbReference type="EMBL" id="TQL63290.1"/>
    </source>
</evidence>
<feature type="transmembrane region" description="Helical" evidence="1">
    <location>
        <begin position="95"/>
        <end position="115"/>
    </location>
</feature>
<dbReference type="Proteomes" id="UP000316196">
    <property type="component" value="Unassembled WGS sequence"/>
</dbReference>
<organism evidence="2 3">
    <name type="scientific">Propioniferax innocua</name>
    <dbReference type="NCBI Taxonomy" id="1753"/>
    <lineage>
        <taxon>Bacteria</taxon>
        <taxon>Bacillati</taxon>
        <taxon>Actinomycetota</taxon>
        <taxon>Actinomycetes</taxon>
        <taxon>Propionibacteriales</taxon>
        <taxon>Propionibacteriaceae</taxon>
        <taxon>Propioniferax</taxon>
    </lineage>
</organism>
<comment type="caution">
    <text evidence="2">The sequence shown here is derived from an EMBL/GenBank/DDBJ whole genome shotgun (WGS) entry which is preliminary data.</text>
</comment>
<keyword evidence="1" id="KW-0812">Transmembrane</keyword>
<sequence length="156" mass="16755">MASETRLEEVAVTEQAATTEVRPRAQRMRVPLLTGAGALAMCVAVNVHDPNTPGSWGTCPFLALTGYACPGCGMLRATRALFHGDVGTAVSRNPLIFIALPLMAAAWIVWMRSAWSGRAAERTFPLWLFYLLIGVLVVFGVLRNIPGFAFLGPGPL</sequence>
<dbReference type="AlphaFoldDB" id="A0A542ZSR8"/>
<feature type="transmembrane region" description="Helical" evidence="1">
    <location>
        <begin position="127"/>
        <end position="151"/>
    </location>
</feature>
<keyword evidence="3" id="KW-1185">Reference proteome</keyword>
<keyword evidence="1" id="KW-0472">Membrane</keyword>
<evidence type="ECO:0000256" key="1">
    <source>
        <dbReference type="SAM" id="Phobius"/>
    </source>
</evidence>